<dbReference type="Pfam" id="PF20143">
    <property type="entry name" value="NAD_kinase_C"/>
    <property type="match status" value="1"/>
</dbReference>
<dbReference type="HAMAP" id="MF_00361">
    <property type="entry name" value="NAD_kinase"/>
    <property type="match status" value="1"/>
</dbReference>
<dbReference type="Gene3D" id="2.60.200.30">
    <property type="entry name" value="Probable inorganic polyphosphate/atp-NAD kinase, domain 2"/>
    <property type="match status" value="1"/>
</dbReference>
<dbReference type="AlphaFoldDB" id="G9WNX2"/>
<sequence>MKLALIVNQKKEDAESFQNIILQNLAERKIHPELFLNKNFQRDDFTNTDCIITLGGDGTILHTAGVLEGMEVPILGINTGHLGYLTEIRKRREIDGAITRLLAGDYVEDRRSMLRGKIVREGKEIFSRLALNEILFSRVRGVSIHHFQVFCDGMELVRYSSDGIIISTPTGSTAYNLSAGGPIISPEAQVYIMNPICAHSFNNRAVVLDDRRVLEIIMEKGDQVLSFDGEEPVELFSKDKIIIEKAKEETVLVKFSGESFLHTLREKMALV</sequence>
<evidence type="ECO:0000256" key="4">
    <source>
        <dbReference type="ARBA" id="ARBA00023027"/>
    </source>
</evidence>
<evidence type="ECO:0000313" key="8">
    <source>
        <dbReference type="Proteomes" id="UP000018461"/>
    </source>
</evidence>
<comment type="caution">
    <text evidence="6">Lacks conserved residue(s) required for the propagation of feature annotation.</text>
</comment>
<proteinExistence type="inferred from homology"/>
<organism evidence="7 8">
    <name type="scientific">Oribacterium parvum ACB1</name>
    <dbReference type="NCBI Taxonomy" id="796943"/>
    <lineage>
        <taxon>Bacteria</taxon>
        <taxon>Bacillati</taxon>
        <taxon>Bacillota</taxon>
        <taxon>Clostridia</taxon>
        <taxon>Lachnospirales</taxon>
        <taxon>Lachnospiraceae</taxon>
        <taxon>Oribacterium</taxon>
    </lineage>
</organism>
<comment type="similarity">
    <text evidence="6">Belongs to the NAD kinase family.</text>
</comment>
<dbReference type="GO" id="GO:0005524">
    <property type="term" value="F:ATP binding"/>
    <property type="evidence" value="ECO:0007669"/>
    <property type="project" value="UniProtKB-KW"/>
</dbReference>
<comment type="caution">
    <text evidence="7">The sequence shown here is derived from an EMBL/GenBank/DDBJ whole genome shotgun (WGS) entry which is preliminary data.</text>
</comment>
<comment type="catalytic activity">
    <reaction evidence="5 6">
        <text>NAD(+) + ATP = ADP + NADP(+) + H(+)</text>
        <dbReference type="Rhea" id="RHEA:18629"/>
        <dbReference type="ChEBI" id="CHEBI:15378"/>
        <dbReference type="ChEBI" id="CHEBI:30616"/>
        <dbReference type="ChEBI" id="CHEBI:57540"/>
        <dbReference type="ChEBI" id="CHEBI:58349"/>
        <dbReference type="ChEBI" id="CHEBI:456216"/>
        <dbReference type="EC" id="2.7.1.23"/>
    </reaction>
</comment>
<dbReference type="PANTHER" id="PTHR20275:SF0">
    <property type="entry name" value="NAD KINASE"/>
    <property type="match status" value="1"/>
</dbReference>
<keyword evidence="6" id="KW-0547">Nucleotide-binding</keyword>
<feature type="binding site" evidence="6">
    <location>
        <begin position="132"/>
        <end position="133"/>
    </location>
    <ligand>
        <name>NAD(+)</name>
        <dbReference type="ChEBI" id="CHEBI:57540"/>
    </ligand>
</feature>
<gene>
    <name evidence="6" type="primary">nadK</name>
    <name evidence="7" type="ORF">HMPREF9625_01055</name>
</gene>
<dbReference type="GO" id="GO:0051287">
    <property type="term" value="F:NAD binding"/>
    <property type="evidence" value="ECO:0007669"/>
    <property type="project" value="UniProtKB-ARBA"/>
</dbReference>
<dbReference type="PANTHER" id="PTHR20275">
    <property type="entry name" value="NAD KINASE"/>
    <property type="match status" value="1"/>
</dbReference>
<evidence type="ECO:0000256" key="5">
    <source>
        <dbReference type="ARBA" id="ARBA00047925"/>
    </source>
</evidence>
<dbReference type="PATRIC" id="fig|796943.3.peg.1484"/>
<keyword evidence="6" id="KW-0963">Cytoplasm</keyword>
<dbReference type="GO" id="GO:0006741">
    <property type="term" value="P:NADP+ biosynthetic process"/>
    <property type="evidence" value="ECO:0007669"/>
    <property type="project" value="UniProtKB-UniRule"/>
</dbReference>
<dbReference type="GO" id="GO:0046872">
    <property type="term" value="F:metal ion binding"/>
    <property type="evidence" value="ECO:0007669"/>
    <property type="project" value="UniProtKB-UniRule"/>
</dbReference>
<feature type="binding site" evidence="6">
    <location>
        <begin position="57"/>
        <end position="58"/>
    </location>
    <ligand>
        <name>NAD(+)</name>
        <dbReference type="ChEBI" id="CHEBI:57540"/>
    </ligand>
</feature>
<dbReference type="InterPro" id="IPR016064">
    <property type="entry name" value="NAD/diacylglycerol_kinase_sf"/>
</dbReference>
<evidence type="ECO:0000256" key="3">
    <source>
        <dbReference type="ARBA" id="ARBA00022857"/>
    </source>
</evidence>
<evidence type="ECO:0000256" key="6">
    <source>
        <dbReference type="HAMAP-Rule" id="MF_00361"/>
    </source>
</evidence>
<protein>
    <recommendedName>
        <fullName evidence="6">NAD kinase</fullName>
        <ecNumber evidence="6">2.7.1.23</ecNumber>
    </recommendedName>
    <alternativeName>
        <fullName evidence="6">ATP-dependent NAD kinase</fullName>
    </alternativeName>
</protein>
<dbReference type="Pfam" id="PF01513">
    <property type="entry name" value="NAD_kinase"/>
    <property type="match status" value="1"/>
</dbReference>
<keyword evidence="1 6" id="KW-0808">Transferase</keyword>
<dbReference type="GO" id="GO:0019674">
    <property type="term" value="P:NAD+ metabolic process"/>
    <property type="evidence" value="ECO:0007669"/>
    <property type="project" value="InterPro"/>
</dbReference>
<keyword evidence="6" id="KW-0067">ATP-binding</keyword>
<dbReference type="InterPro" id="IPR002504">
    <property type="entry name" value="NADK"/>
</dbReference>
<dbReference type="GO" id="GO:0005737">
    <property type="term" value="C:cytoplasm"/>
    <property type="evidence" value="ECO:0007669"/>
    <property type="project" value="UniProtKB-SubCell"/>
</dbReference>
<comment type="cofactor">
    <cofactor evidence="6">
        <name>a divalent metal cation</name>
        <dbReference type="ChEBI" id="CHEBI:60240"/>
    </cofactor>
</comment>
<dbReference type="Proteomes" id="UP000018461">
    <property type="component" value="Unassembled WGS sequence"/>
</dbReference>
<feature type="active site" description="Proton acceptor" evidence="6">
    <location>
        <position position="57"/>
    </location>
</feature>
<feature type="binding site" evidence="6">
    <location>
        <position position="162"/>
    </location>
    <ligand>
        <name>NAD(+)</name>
        <dbReference type="ChEBI" id="CHEBI:57540"/>
    </ligand>
</feature>
<dbReference type="GO" id="GO:0003951">
    <property type="term" value="F:NAD+ kinase activity"/>
    <property type="evidence" value="ECO:0007669"/>
    <property type="project" value="UniProtKB-UniRule"/>
</dbReference>
<name>G9WNX2_9FIRM</name>
<keyword evidence="3 6" id="KW-0521">NADP</keyword>
<accession>G9WNX2</accession>
<keyword evidence="4 6" id="KW-0520">NAD</keyword>
<keyword evidence="2 6" id="KW-0418">Kinase</keyword>
<dbReference type="HOGENOM" id="CLU_008831_0_0_9"/>
<dbReference type="InterPro" id="IPR017437">
    <property type="entry name" value="ATP-NAD_kinase_PpnK-typ_C"/>
</dbReference>
<evidence type="ECO:0000313" key="7">
    <source>
        <dbReference type="EMBL" id="EHL10055.1"/>
    </source>
</evidence>
<comment type="subcellular location">
    <subcellularLocation>
        <location evidence="6">Cytoplasm</location>
    </subcellularLocation>
</comment>
<dbReference type="STRING" id="796943.HMPREF9625_01055"/>
<reference evidence="7" key="2">
    <citation type="submission" date="2013-03" db="EMBL/GenBank/DDBJ databases">
        <title>The Genome Sequence of Oribacterium sp. ACB1.</title>
        <authorList>
            <consortium name="The Broad Institute Genomics Platform"/>
            <consortium name="The Broad Institute Genome Sequencing Center for Infectious Disease"/>
            <person name="Earl A."/>
            <person name="Ward D."/>
            <person name="Feldgarden M."/>
            <person name="Gevers D."/>
            <person name="Sizova M."/>
            <person name="Hazen A."/>
            <person name="Epstein S."/>
            <person name="Walker B."/>
            <person name="Young S."/>
            <person name="Zeng Q."/>
            <person name="Gargeya S."/>
            <person name="Fitzgerald M."/>
            <person name="Haas B."/>
            <person name="Abouelleil A."/>
            <person name="Allen A.W."/>
            <person name="Alvarado L."/>
            <person name="Arachchi H.M."/>
            <person name="Berlin A.M."/>
            <person name="Chapman S.B."/>
            <person name="Gainer-Dewar J."/>
            <person name="Goldberg J."/>
            <person name="Griggs A."/>
            <person name="Gujja S."/>
            <person name="Hansen M."/>
            <person name="Howarth C."/>
            <person name="Imamovic A."/>
            <person name="Ireland A."/>
            <person name="Larimer J."/>
            <person name="McCowan C."/>
            <person name="Murphy C."/>
            <person name="Pearson M."/>
            <person name="Poon T.W."/>
            <person name="Priest M."/>
            <person name="Roberts A."/>
            <person name="Saif S."/>
            <person name="Shea T."/>
            <person name="Sisk P."/>
            <person name="Sykes S."/>
            <person name="Wortman J."/>
            <person name="Nusbaum C."/>
            <person name="Birren B."/>
        </authorList>
    </citation>
    <scope>NUCLEOTIDE SEQUENCE [LARGE SCALE GENOMIC DNA]</scope>
    <source>
        <strain evidence="7">ACB1</strain>
    </source>
</reference>
<comment type="function">
    <text evidence="6">Involved in the regulation of the intracellular balance of NAD and NADP, and is a key enzyme in the biosynthesis of NADP. Catalyzes specifically the phosphorylation on 2'-hydroxyl of the adenosine moiety of NAD to yield NADP.</text>
</comment>
<dbReference type="EC" id="2.7.1.23" evidence="6"/>
<feature type="binding site" evidence="6">
    <location>
        <begin position="173"/>
        <end position="178"/>
    </location>
    <ligand>
        <name>NAD(+)</name>
        <dbReference type="ChEBI" id="CHEBI:57540"/>
    </ligand>
</feature>
<evidence type="ECO:0000256" key="2">
    <source>
        <dbReference type="ARBA" id="ARBA00022777"/>
    </source>
</evidence>
<feature type="binding site" evidence="6">
    <location>
        <position position="62"/>
    </location>
    <ligand>
        <name>NAD(+)</name>
        <dbReference type="ChEBI" id="CHEBI:57540"/>
    </ligand>
</feature>
<evidence type="ECO:0000256" key="1">
    <source>
        <dbReference type="ARBA" id="ARBA00022679"/>
    </source>
</evidence>
<dbReference type="RefSeq" id="WP_009534911.1">
    <property type="nucleotide sequence ID" value="NZ_KE148312.1"/>
</dbReference>
<reference evidence="7" key="1">
    <citation type="submission" date="2011-08" db="EMBL/GenBank/DDBJ databases">
        <authorList>
            <consortium name="The Broad Institute Genome Sequencing Platform"/>
            <person name="Earl A."/>
            <person name="Ward D."/>
            <person name="Feldgarden M."/>
            <person name="Gevers D."/>
            <person name="Sizova M."/>
            <person name="Hazen A."/>
            <person name="Epstein S."/>
            <person name="Young S.K."/>
            <person name="Zeng Q."/>
            <person name="Gargeya S."/>
            <person name="Fitzgerald M."/>
            <person name="Haas B."/>
            <person name="Abouelleil A."/>
            <person name="Alvarado L."/>
            <person name="Arachchi H.M."/>
            <person name="Berlin A."/>
            <person name="Brown A."/>
            <person name="Chapman S.B."/>
            <person name="Chen Z."/>
            <person name="Dunbar C."/>
            <person name="Freedman E."/>
            <person name="Gearin G."/>
            <person name="Gellesch M."/>
            <person name="Goldberg J."/>
            <person name="Griggs A."/>
            <person name="Gujja S."/>
            <person name="Heiman D."/>
            <person name="Howarth C."/>
            <person name="Larson L."/>
            <person name="Lui A."/>
            <person name="MacDonald P.J.P."/>
            <person name="Montmayeur A."/>
            <person name="Murphy C."/>
            <person name="Neiman D."/>
            <person name="Pearson M."/>
            <person name="Priest M."/>
            <person name="Roberts A."/>
            <person name="Saif S."/>
            <person name="Shea T."/>
            <person name="Shenoy N."/>
            <person name="Sisk P."/>
            <person name="Stolte C."/>
            <person name="Sykes S."/>
            <person name="Wortman J."/>
            <person name="Nusbaum C."/>
            <person name="Birren B."/>
        </authorList>
    </citation>
    <scope>NUCLEOTIDE SEQUENCE</scope>
    <source>
        <strain evidence="7">ACB1</strain>
    </source>
</reference>
<dbReference type="InterPro" id="IPR017438">
    <property type="entry name" value="ATP-NAD_kinase_N"/>
</dbReference>
<keyword evidence="8" id="KW-1185">Reference proteome</keyword>
<dbReference type="Gene3D" id="3.40.50.10330">
    <property type="entry name" value="Probable inorganic polyphosphate/atp-NAD kinase, domain 1"/>
    <property type="match status" value="1"/>
</dbReference>
<dbReference type="SUPFAM" id="SSF111331">
    <property type="entry name" value="NAD kinase/diacylglycerol kinase-like"/>
    <property type="match status" value="1"/>
</dbReference>
<dbReference type="EMBL" id="AFZC02000003">
    <property type="protein sequence ID" value="EHL10055.1"/>
    <property type="molecule type" value="Genomic_DNA"/>
</dbReference>